<name>A0A919RGI3_9ACTN</name>
<comment type="caution">
    <text evidence="2">The sequence shown here is derived from an EMBL/GenBank/DDBJ whole genome shotgun (WGS) entry which is preliminary data.</text>
</comment>
<reference evidence="2" key="1">
    <citation type="submission" date="2021-01" db="EMBL/GenBank/DDBJ databases">
        <title>Whole genome shotgun sequence of Sinosporangium siamense NBRC 109515.</title>
        <authorList>
            <person name="Komaki H."/>
            <person name="Tamura T."/>
        </authorList>
    </citation>
    <scope>NUCLEOTIDE SEQUENCE</scope>
    <source>
        <strain evidence="2">NBRC 109515</strain>
    </source>
</reference>
<accession>A0A919RGI3</accession>
<protein>
    <submittedName>
        <fullName evidence="2">Uncharacterized protein</fullName>
    </submittedName>
</protein>
<dbReference type="InterPro" id="IPR045649">
    <property type="entry name" value="DUF6400"/>
</dbReference>
<organism evidence="2 3">
    <name type="scientific">Sinosporangium siamense</name>
    <dbReference type="NCBI Taxonomy" id="1367973"/>
    <lineage>
        <taxon>Bacteria</taxon>
        <taxon>Bacillati</taxon>
        <taxon>Actinomycetota</taxon>
        <taxon>Actinomycetes</taxon>
        <taxon>Streptosporangiales</taxon>
        <taxon>Streptosporangiaceae</taxon>
        <taxon>Sinosporangium</taxon>
    </lineage>
</organism>
<feature type="region of interest" description="Disordered" evidence="1">
    <location>
        <begin position="1"/>
        <end position="27"/>
    </location>
</feature>
<evidence type="ECO:0000313" key="2">
    <source>
        <dbReference type="EMBL" id="GII91526.1"/>
    </source>
</evidence>
<gene>
    <name evidence="2" type="ORF">Ssi02_17570</name>
</gene>
<dbReference type="Proteomes" id="UP000606172">
    <property type="component" value="Unassembled WGS sequence"/>
</dbReference>
<proteinExistence type="predicted"/>
<dbReference type="AlphaFoldDB" id="A0A919RGI3"/>
<evidence type="ECO:0000256" key="1">
    <source>
        <dbReference type="SAM" id="MobiDB-lite"/>
    </source>
</evidence>
<keyword evidence="3" id="KW-1185">Reference proteome</keyword>
<evidence type="ECO:0000313" key="3">
    <source>
        <dbReference type="Proteomes" id="UP000606172"/>
    </source>
</evidence>
<sequence length="96" mass="10560">MPPHSTVNSAGPAPFREPRTVNQTPFEPFEYDLTLDETRRRAAVLAAMGPSWDPLTTLRAEEEAYALLYSGLDADQQATYDMLVAAGVLPHREQGA</sequence>
<dbReference type="EMBL" id="BOOW01000010">
    <property type="protein sequence ID" value="GII91526.1"/>
    <property type="molecule type" value="Genomic_DNA"/>
</dbReference>
<dbReference type="Pfam" id="PF19938">
    <property type="entry name" value="DUF6400"/>
    <property type="match status" value="1"/>
</dbReference>